<dbReference type="InterPro" id="IPR051127">
    <property type="entry name" value="Fungal_SecMet_Regulators"/>
</dbReference>
<feature type="region of interest" description="Disordered" evidence="5">
    <location>
        <begin position="663"/>
        <end position="684"/>
    </location>
</feature>
<dbReference type="GO" id="GO:0000981">
    <property type="term" value="F:DNA-binding transcription factor activity, RNA polymerase II-specific"/>
    <property type="evidence" value="ECO:0007669"/>
    <property type="project" value="InterPro"/>
</dbReference>
<keyword evidence="3" id="KW-0804">Transcription</keyword>
<dbReference type="EMBL" id="JAULSW010000003">
    <property type="protein sequence ID" value="KAK3386778.1"/>
    <property type="molecule type" value="Genomic_DNA"/>
</dbReference>
<dbReference type="PROSITE" id="PS00463">
    <property type="entry name" value="ZN2_CY6_FUNGAL_1"/>
    <property type="match status" value="1"/>
</dbReference>
<evidence type="ECO:0000313" key="8">
    <source>
        <dbReference type="Proteomes" id="UP001285441"/>
    </source>
</evidence>
<dbReference type="InterPro" id="IPR036864">
    <property type="entry name" value="Zn2-C6_fun-type_DNA-bd_sf"/>
</dbReference>
<dbReference type="GO" id="GO:0006351">
    <property type="term" value="P:DNA-templated transcription"/>
    <property type="evidence" value="ECO:0007669"/>
    <property type="project" value="InterPro"/>
</dbReference>
<dbReference type="CDD" id="cd00067">
    <property type="entry name" value="GAL4"/>
    <property type="match status" value="1"/>
</dbReference>
<dbReference type="Gene3D" id="4.10.240.10">
    <property type="entry name" value="Zn(2)-C6 fungal-type DNA-binding domain"/>
    <property type="match status" value="1"/>
</dbReference>
<evidence type="ECO:0000256" key="5">
    <source>
        <dbReference type="SAM" id="MobiDB-lite"/>
    </source>
</evidence>
<dbReference type="CDD" id="cd12148">
    <property type="entry name" value="fungal_TF_MHR"/>
    <property type="match status" value="1"/>
</dbReference>
<dbReference type="Proteomes" id="UP001285441">
    <property type="component" value="Unassembled WGS sequence"/>
</dbReference>
<dbReference type="Pfam" id="PF00172">
    <property type="entry name" value="Zn_clus"/>
    <property type="match status" value="1"/>
</dbReference>
<dbReference type="PANTHER" id="PTHR47424">
    <property type="entry name" value="REGULATORY PROTEIN GAL4"/>
    <property type="match status" value="1"/>
</dbReference>
<name>A0AAE0NSA0_9PEZI</name>
<keyword evidence="4" id="KW-0539">Nucleus</keyword>
<dbReference type="Pfam" id="PF04082">
    <property type="entry name" value="Fungal_trans"/>
    <property type="match status" value="1"/>
</dbReference>
<sequence>MAAASPPSSPETAAVRPVACLRCRNRRSFCSKEKPKCNRCREGGHACIYEEARKVAINESYLRALEAKVKAYEGLSRPQNRDNLRSRIEDDNEFEDEEDEHTLLAPFTQLAIDRPSTSFKGPGSSDYFLRNVRELSGIPGDDSSLDLNPNFYDPGAIPSRRLSLRTHVRLPPFDFARRLFAAHYTYIGTIFAFTHPETFDIELLSAYRGQPDLADKDACLAYAKVLVTLAFGQLYSVNQWIDFKGPPGFEYFSHALQLLPDSHEEGSILCVETLALVGYFMQNMNRRDSAFLYIGLALRMAISLGLHQEVSWSHDSEMPTLDEAAREHRRRVWWSIYSLDRILSVKSGNPTTIQDDDIGVKLPSKLPTEPDYCPAVVLRHYTELSRILGEITKAIYRKATMPKSGRRLMASVQSIILALSKWNRDLPDELRFDPAKLSISRESVSTFSHYYQCINMTARPLLFHVVQRRLKEIRVNADAKETDWKGGLSQTTIRVIEMCVSAAQDTVNMMMIAAQRDLVATYGYMDGEHIFSGMYEVAHSSVILIIVRLIDCLAATIVLVMACVAFPTNAANAVAMNAGLGLLRGMAERGNSHIGARYELLAHLRSVFLPGEATQEQPSPFPNPSAFPCNSNQWSSIQSPMTASLVAAQAAISIPEFVSPPPMSATSHRRNLSTDLSSSAPANTGGLVGGMEYADDIPMFTISFDDIGTGTDFMLWEEGFANPALDAGYDLSQWTQGA</sequence>
<dbReference type="GO" id="GO:0003677">
    <property type="term" value="F:DNA binding"/>
    <property type="evidence" value="ECO:0007669"/>
    <property type="project" value="InterPro"/>
</dbReference>
<dbReference type="PANTHER" id="PTHR47424:SF6">
    <property type="entry name" value="PROLINE UTILIZATION TRANS-ACTIVATOR"/>
    <property type="match status" value="1"/>
</dbReference>
<reference evidence="7" key="2">
    <citation type="submission" date="2023-06" db="EMBL/GenBank/DDBJ databases">
        <authorList>
            <consortium name="Lawrence Berkeley National Laboratory"/>
            <person name="Haridas S."/>
            <person name="Hensen N."/>
            <person name="Bonometti L."/>
            <person name="Westerberg I."/>
            <person name="Brannstrom I.O."/>
            <person name="Guillou S."/>
            <person name="Cros-Aarteil S."/>
            <person name="Calhoun S."/>
            <person name="Kuo A."/>
            <person name="Mondo S."/>
            <person name="Pangilinan J."/>
            <person name="Riley R."/>
            <person name="LaButti K."/>
            <person name="Andreopoulos B."/>
            <person name="Lipzen A."/>
            <person name="Chen C."/>
            <person name="Yanf M."/>
            <person name="Daum C."/>
            <person name="Ng V."/>
            <person name="Clum A."/>
            <person name="Steindorff A."/>
            <person name="Ohm R."/>
            <person name="Martin F."/>
            <person name="Silar P."/>
            <person name="Natvig D."/>
            <person name="Lalanne C."/>
            <person name="Gautier V."/>
            <person name="Ament-velasquez S.L."/>
            <person name="Kruys A."/>
            <person name="Hutchinson M.I."/>
            <person name="Powell A.J."/>
            <person name="Barry K."/>
            <person name="Miller A.N."/>
            <person name="Grigoriev I.V."/>
            <person name="Debuchy R."/>
            <person name="Gladieux P."/>
            <person name="Thoren M.H."/>
            <person name="Johannesson H."/>
        </authorList>
    </citation>
    <scope>NUCLEOTIDE SEQUENCE</scope>
    <source>
        <strain evidence="7">CBS 232.78</strain>
    </source>
</reference>
<evidence type="ECO:0000313" key="7">
    <source>
        <dbReference type="EMBL" id="KAK3386778.1"/>
    </source>
</evidence>
<dbReference type="InterPro" id="IPR001138">
    <property type="entry name" value="Zn2Cys6_DnaBD"/>
</dbReference>
<dbReference type="PROSITE" id="PS50048">
    <property type="entry name" value="ZN2_CY6_FUNGAL_2"/>
    <property type="match status" value="1"/>
</dbReference>
<dbReference type="InterPro" id="IPR007219">
    <property type="entry name" value="XnlR_reg_dom"/>
</dbReference>
<keyword evidence="8" id="KW-1185">Reference proteome</keyword>
<evidence type="ECO:0000256" key="4">
    <source>
        <dbReference type="ARBA" id="ARBA00023242"/>
    </source>
</evidence>
<evidence type="ECO:0000256" key="2">
    <source>
        <dbReference type="ARBA" id="ARBA00023015"/>
    </source>
</evidence>
<feature type="domain" description="Zn(2)-C6 fungal-type" evidence="6">
    <location>
        <begin position="19"/>
        <end position="49"/>
    </location>
</feature>
<dbReference type="AlphaFoldDB" id="A0AAE0NSA0"/>
<comment type="caution">
    <text evidence="7">The sequence shown here is derived from an EMBL/GenBank/DDBJ whole genome shotgun (WGS) entry which is preliminary data.</text>
</comment>
<evidence type="ECO:0000259" key="6">
    <source>
        <dbReference type="PROSITE" id="PS50048"/>
    </source>
</evidence>
<evidence type="ECO:0000256" key="3">
    <source>
        <dbReference type="ARBA" id="ARBA00023163"/>
    </source>
</evidence>
<dbReference type="SMART" id="SM00906">
    <property type="entry name" value="Fungal_trans"/>
    <property type="match status" value="1"/>
</dbReference>
<accession>A0AAE0NSA0</accession>
<protein>
    <submittedName>
        <fullName evidence="7">Fungal-specific transcription factor</fullName>
    </submittedName>
</protein>
<evidence type="ECO:0000256" key="1">
    <source>
        <dbReference type="ARBA" id="ARBA00022723"/>
    </source>
</evidence>
<keyword evidence="1" id="KW-0479">Metal-binding</keyword>
<reference evidence="7" key="1">
    <citation type="journal article" date="2023" name="Mol. Phylogenet. Evol.">
        <title>Genome-scale phylogeny and comparative genomics of the fungal order Sordariales.</title>
        <authorList>
            <person name="Hensen N."/>
            <person name="Bonometti L."/>
            <person name="Westerberg I."/>
            <person name="Brannstrom I.O."/>
            <person name="Guillou S."/>
            <person name="Cros-Aarteil S."/>
            <person name="Calhoun S."/>
            <person name="Haridas S."/>
            <person name="Kuo A."/>
            <person name="Mondo S."/>
            <person name="Pangilinan J."/>
            <person name="Riley R."/>
            <person name="LaButti K."/>
            <person name="Andreopoulos B."/>
            <person name="Lipzen A."/>
            <person name="Chen C."/>
            <person name="Yan M."/>
            <person name="Daum C."/>
            <person name="Ng V."/>
            <person name="Clum A."/>
            <person name="Steindorff A."/>
            <person name="Ohm R.A."/>
            <person name="Martin F."/>
            <person name="Silar P."/>
            <person name="Natvig D.O."/>
            <person name="Lalanne C."/>
            <person name="Gautier V."/>
            <person name="Ament-Velasquez S.L."/>
            <person name="Kruys A."/>
            <person name="Hutchinson M.I."/>
            <person name="Powell A.J."/>
            <person name="Barry K."/>
            <person name="Miller A.N."/>
            <person name="Grigoriev I.V."/>
            <person name="Debuchy R."/>
            <person name="Gladieux P."/>
            <person name="Hiltunen Thoren M."/>
            <person name="Johannesson H."/>
        </authorList>
    </citation>
    <scope>NUCLEOTIDE SEQUENCE</scope>
    <source>
        <strain evidence="7">CBS 232.78</strain>
    </source>
</reference>
<dbReference type="GO" id="GO:0008270">
    <property type="term" value="F:zinc ion binding"/>
    <property type="evidence" value="ECO:0007669"/>
    <property type="project" value="InterPro"/>
</dbReference>
<keyword evidence="2" id="KW-0805">Transcription regulation</keyword>
<feature type="compositionally biased region" description="Polar residues" evidence="5">
    <location>
        <begin position="673"/>
        <end position="682"/>
    </location>
</feature>
<dbReference type="SUPFAM" id="SSF57701">
    <property type="entry name" value="Zn2/Cys6 DNA-binding domain"/>
    <property type="match status" value="1"/>
</dbReference>
<proteinExistence type="predicted"/>
<gene>
    <name evidence="7" type="ORF">B0H63DRAFT_140699</name>
</gene>
<organism evidence="7 8">
    <name type="scientific">Podospora didyma</name>
    <dbReference type="NCBI Taxonomy" id="330526"/>
    <lineage>
        <taxon>Eukaryota</taxon>
        <taxon>Fungi</taxon>
        <taxon>Dikarya</taxon>
        <taxon>Ascomycota</taxon>
        <taxon>Pezizomycotina</taxon>
        <taxon>Sordariomycetes</taxon>
        <taxon>Sordariomycetidae</taxon>
        <taxon>Sordariales</taxon>
        <taxon>Podosporaceae</taxon>
        <taxon>Podospora</taxon>
    </lineage>
</organism>